<dbReference type="GO" id="GO:0003677">
    <property type="term" value="F:DNA binding"/>
    <property type="evidence" value="ECO:0007669"/>
    <property type="project" value="InterPro"/>
</dbReference>
<protein>
    <recommendedName>
        <fullName evidence="3">Zn(2)-C6 fungal-type domain-containing protein</fullName>
    </recommendedName>
</protein>
<dbReference type="Pfam" id="PF04082">
    <property type="entry name" value="Fungal_trans"/>
    <property type="match status" value="1"/>
</dbReference>
<proteinExistence type="predicted"/>
<sequence length="583" mass="65632">MAELEVLQSEKRNASQQKIRRARRACDFCHRRSIRCRPSERVPSQCQNCEDYNERCSIERPVKKRGVRPVVTPPSPEAIAAANSIGNHTQASQTWHAPHAIPQALVIDLAEIYFEIVYPIFPLFHQPTTLRRIARGEHHTNCAFSAAIMAMCALSSARARDGAVLSAQWDLSSLTEPSSESFFAMAKILLEGAAETNDVNYLRACALLSIVAIQYGQPRVARRYLGLYHTATEEDALHDESHWPKGIGVVETEERRRLYWSMYTLDVFMAIVFGGVVRSREAQANVLYPRALDDNLISNEGYAQPTSTTMVLDDAFPIADEADPARQCWVHGWNFTTDLYRILEHVIDHFRRRRPEPRLNTHIDAIFGRDYAPGSAVLDAVLNMYQTLPTRFKQTPLASEATDHRLNFQTANIAATIQLVRMMLFAAEDATVEQRCCVASELLQAFSDIPVIYLRAISSPLLHHLAGIGTLLGSVFDKGLPESSYQHIRAVLSSMARLLADLEVNLYCTAGASIRVQSLINRIDEFIRSQRQVMEHNRERGLEAEQNTVSTLTYANPDSPLFLLPSELLEDWSWAFDFAQSGT</sequence>
<dbReference type="SMART" id="SM00066">
    <property type="entry name" value="GAL4"/>
    <property type="match status" value="1"/>
</dbReference>
<organism evidence="4 5">
    <name type="scientific">Elasticomyces elasticus</name>
    <dbReference type="NCBI Taxonomy" id="574655"/>
    <lineage>
        <taxon>Eukaryota</taxon>
        <taxon>Fungi</taxon>
        <taxon>Dikarya</taxon>
        <taxon>Ascomycota</taxon>
        <taxon>Pezizomycotina</taxon>
        <taxon>Dothideomycetes</taxon>
        <taxon>Dothideomycetidae</taxon>
        <taxon>Mycosphaerellales</taxon>
        <taxon>Teratosphaeriaceae</taxon>
        <taxon>Elasticomyces</taxon>
    </lineage>
</organism>
<keyword evidence="1" id="KW-0479">Metal-binding</keyword>
<comment type="caution">
    <text evidence="4">The sequence shown here is derived from an EMBL/GenBank/DDBJ whole genome shotgun (WGS) entry which is preliminary data.</text>
</comment>
<dbReference type="CDD" id="cd12148">
    <property type="entry name" value="fungal_TF_MHR"/>
    <property type="match status" value="1"/>
</dbReference>
<keyword evidence="2" id="KW-0539">Nucleus</keyword>
<dbReference type="GO" id="GO:0000981">
    <property type="term" value="F:DNA-binding transcription factor activity, RNA polymerase II-specific"/>
    <property type="evidence" value="ECO:0007669"/>
    <property type="project" value="InterPro"/>
</dbReference>
<dbReference type="InterPro" id="IPR007219">
    <property type="entry name" value="XnlR_reg_dom"/>
</dbReference>
<dbReference type="GO" id="GO:0008270">
    <property type="term" value="F:zinc ion binding"/>
    <property type="evidence" value="ECO:0007669"/>
    <property type="project" value="InterPro"/>
</dbReference>
<accession>A0AAN7ZYJ3</accession>
<dbReference type="EMBL" id="JAVRQU010000014">
    <property type="protein sequence ID" value="KAK5695458.1"/>
    <property type="molecule type" value="Genomic_DNA"/>
</dbReference>
<dbReference type="PANTHER" id="PTHR46910">
    <property type="entry name" value="TRANSCRIPTION FACTOR PDR1"/>
    <property type="match status" value="1"/>
</dbReference>
<dbReference type="GO" id="GO:0006351">
    <property type="term" value="P:DNA-templated transcription"/>
    <property type="evidence" value="ECO:0007669"/>
    <property type="project" value="InterPro"/>
</dbReference>
<dbReference type="InterPro" id="IPR001138">
    <property type="entry name" value="Zn2Cys6_DnaBD"/>
</dbReference>
<reference evidence="4" key="1">
    <citation type="submission" date="2023-08" db="EMBL/GenBank/DDBJ databases">
        <title>Black Yeasts Isolated from many extreme environments.</title>
        <authorList>
            <person name="Coleine C."/>
            <person name="Stajich J.E."/>
            <person name="Selbmann L."/>
        </authorList>
    </citation>
    <scope>NUCLEOTIDE SEQUENCE</scope>
    <source>
        <strain evidence="4">CCFEE 5810</strain>
    </source>
</reference>
<evidence type="ECO:0000313" key="5">
    <source>
        <dbReference type="Proteomes" id="UP001310594"/>
    </source>
</evidence>
<evidence type="ECO:0000256" key="1">
    <source>
        <dbReference type="ARBA" id="ARBA00022723"/>
    </source>
</evidence>
<dbReference type="Proteomes" id="UP001310594">
    <property type="component" value="Unassembled WGS sequence"/>
</dbReference>
<dbReference type="PANTHER" id="PTHR46910:SF18">
    <property type="entry name" value="ZN(II)2CYS6 TRANSCRIPTION FACTOR (EUROFUNG)"/>
    <property type="match status" value="1"/>
</dbReference>
<feature type="domain" description="Zn(2)-C6 fungal-type" evidence="3">
    <location>
        <begin position="25"/>
        <end position="58"/>
    </location>
</feature>
<name>A0AAN7ZYJ3_9PEZI</name>
<evidence type="ECO:0000313" key="4">
    <source>
        <dbReference type="EMBL" id="KAK5695458.1"/>
    </source>
</evidence>
<dbReference type="SUPFAM" id="SSF57701">
    <property type="entry name" value="Zn2/Cys6 DNA-binding domain"/>
    <property type="match status" value="1"/>
</dbReference>
<dbReference type="CDD" id="cd00067">
    <property type="entry name" value="GAL4"/>
    <property type="match status" value="1"/>
</dbReference>
<dbReference type="AlphaFoldDB" id="A0AAN7ZYJ3"/>
<dbReference type="InterPro" id="IPR050987">
    <property type="entry name" value="AtrR-like"/>
</dbReference>
<gene>
    <name evidence="4" type="ORF">LTR97_008966</name>
</gene>
<dbReference type="Gene3D" id="4.10.240.10">
    <property type="entry name" value="Zn(2)-C6 fungal-type DNA-binding domain"/>
    <property type="match status" value="1"/>
</dbReference>
<evidence type="ECO:0000259" key="3">
    <source>
        <dbReference type="PROSITE" id="PS50048"/>
    </source>
</evidence>
<dbReference type="PROSITE" id="PS50048">
    <property type="entry name" value="ZN2_CY6_FUNGAL_2"/>
    <property type="match status" value="1"/>
</dbReference>
<dbReference type="InterPro" id="IPR036864">
    <property type="entry name" value="Zn2-C6_fun-type_DNA-bd_sf"/>
</dbReference>
<evidence type="ECO:0000256" key="2">
    <source>
        <dbReference type="ARBA" id="ARBA00023242"/>
    </source>
</evidence>